<evidence type="ECO:0000313" key="2">
    <source>
        <dbReference type="EMBL" id="CAF4164440.1"/>
    </source>
</evidence>
<name>A0A815F7P2_9BILA</name>
<evidence type="ECO:0000313" key="1">
    <source>
        <dbReference type="EMBL" id="CAF1319777.1"/>
    </source>
</evidence>
<dbReference type="SUPFAM" id="SSF48452">
    <property type="entry name" value="TPR-like"/>
    <property type="match status" value="1"/>
</dbReference>
<proteinExistence type="predicted"/>
<dbReference type="Gene3D" id="3.90.176.10">
    <property type="entry name" value="Toxin ADP-ribosyltransferase, Chain A, domain 1"/>
    <property type="match status" value="1"/>
</dbReference>
<dbReference type="Proteomes" id="UP000663829">
    <property type="component" value="Unassembled WGS sequence"/>
</dbReference>
<organism evidence="1 3">
    <name type="scientific">Didymodactylos carnosus</name>
    <dbReference type="NCBI Taxonomy" id="1234261"/>
    <lineage>
        <taxon>Eukaryota</taxon>
        <taxon>Metazoa</taxon>
        <taxon>Spiralia</taxon>
        <taxon>Gnathifera</taxon>
        <taxon>Rotifera</taxon>
        <taxon>Eurotatoria</taxon>
        <taxon>Bdelloidea</taxon>
        <taxon>Philodinida</taxon>
        <taxon>Philodinidae</taxon>
        <taxon>Didymodactylos</taxon>
    </lineage>
</organism>
<keyword evidence="3" id="KW-1185">Reference proteome</keyword>
<dbReference type="EMBL" id="CAJNOQ010013346">
    <property type="protein sequence ID" value="CAF1319777.1"/>
    <property type="molecule type" value="Genomic_DNA"/>
</dbReference>
<gene>
    <name evidence="1" type="ORF">GPM918_LOCUS29416</name>
    <name evidence="2" type="ORF">SRO942_LOCUS29988</name>
</gene>
<comment type="caution">
    <text evidence="1">The sequence shown here is derived from an EMBL/GenBank/DDBJ whole genome shotgun (WGS) entry which is preliminary data.</text>
</comment>
<dbReference type="InterPro" id="IPR011990">
    <property type="entry name" value="TPR-like_helical_dom_sf"/>
</dbReference>
<dbReference type="Pfam" id="PF13424">
    <property type="entry name" value="TPR_12"/>
    <property type="match status" value="1"/>
</dbReference>
<accession>A0A815F7P2</accession>
<dbReference type="Gene3D" id="1.25.40.10">
    <property type="entry name" value="Tetratricopeptide repeat domain"/>
    <property type="match status" value="1"/>
</dbReference>
<dbReference type="AlphaFoldDB" id="A0A815F7P2"/>
<dbReference type="Proteomes" id="UP000681722">
    <property type="component" value="Unassembled WGS sequence"/>
</dbReference>
<reference evidence="1" key="1">
    <citation type="submission" date="2021-02" db="EMBL/GenBank/DDBJ databases">
        <authorList>
            <person name="Nowell W R."/>
        </authorList>
    </citation>
    <scope>NUCLEOTIDE SEQUENCE</scope>
</reference>
<dbReference type="SUPFAM" id="SSF56399">
    <property type="entry name" value="ADP-ribosylation"/>
    <property type="match status" value="1"/>
</dbReference>
<protein>
    <submittedName>
        <fullName evidence="1">Uncharacterized protein</fullName>
    </submittedName>
</protein>
<sequence>MRTNTVEYTRAETPYFKLNLQDMSKNCETFTLVWLDTNVKKERDNNDMQKKLRAIISFLIIFEDFDQCQTYINKHDKSKENKLVLIVSGTYGLQIIEYVHALQSVKAIYVYCMDKIKHEQWAQKYEKIKAVVTTSSELIERIRDDQVVREQIEVSTMPIAIFNEKTHTNVDSENGNFMWLQLLIEVLLRMDQKENEQEELLQICEKTHADDQDQLQNIDEFRKFYSSNTALRCFVSSTASTDQLRRVLFEINIDPTINTKPYADISKKSYFKNEREVLFFLGSIFQIIDVRDDNGQVIIVLNLCSEQNHKFKELFEHLKSKIGEKTDLASFGSLLFQISDYERSEKYYNRLLMTLEHNEYSSRASCYQGLGVIAKRQGLYDIAIKHNEESLRLNLLLPNNYKNTAANYQSLAVAYEGKEDYVNALKHFNNAVDMLTLFNNYMALDVYCIFSKLSKCVICKLIFTQKILVKTIQT</sequence>
<evidence type="ECO:0000313" key="3">
    <source>
        <dbReference type="Proteomes" id="UP000663829"/>
    </source>
</evidence>
<dbReference type="EMBL" id="CAJOBC010046993">
    <property type="protein sequence ID" value="CAF4164440.1"/>
    <property type="molecule type" value="Genomic_DNA"/>
</dbReference>